<dbReference type="SUPFAM" id="SSF53187">
    <property type="entry name" value="Zn-dependent exopeptidases"/>
    <property type="match status" value="1"/>
</dbReference>
<dbReference type="Proteomes" id="UP001155840">
    <property type="component" value="Unassembled WGS sequence"/>
</dbReference>
<evidence type="ECO:0000256" key="1">
    <source>
        <dbReference type="ARBA" id="ARBA00001947"/>
    </source>
</evidence>
<dbReference type="Gene3D" id="3.40.630.10">
    <property type="entry name" value="Zn peptidases"/>
    <property type="match status" value="2"/>
</dbReference>
<comment type="cofactor">
    <cofactor evidence="1">
        <name>Zn(2+)</name>
        <dbReference type="ChEBI" id="CHEBI:29105"/>
    </cofactor>
</comment>
<evidence type="ECO:0000256" key="3">
    <source>
        <dbReference type="ARBA" id="ARBA00022801"/>
    </source>
</evidence>
<evidence type="ECO:0000313" key="7">
    <source>
        <dbReference type="Proteomes" id="UP001155840"/>
    </source>
</evidence>
<reference evidence="6" key="1">
    <citation type="submission" date="2020-03" db="EMBL/GenBank/DDBJ databases">
        <title>Ferranicluibacter endophyticum gen. nov., sp. nov., a new genus isolated from Rubus ulmifolius Schott. stem.</title>
        <authorList>
            <person name="Roca-Couso R."/>
            <person name="Flores-Felix J.D."/>
            <person name="Igual J.M."/>
            <person name="Rivas R."/>
        </authorList>
    </citation>
    <scope>NUCLEOTIDE SEQUENCE</scope>
    <source>
        <strain evidence="6">CRRU44</strain>
    </source>
</reference>
<dbReference type="PANTHER" id="PTHR37326">
    <property type="entry name" value="BLL3975 PROTEIN"/>
    <property type="match status" value="1"/>
</dbReference>
<keyword evidence="4" id="KW-0862">Zinc</keyword>
<accession>A0AA44C928</accession>
<dbReference type="GO" id="GO:0016788">
    <property type="term" value="F:hydrolase activity, acting on ester bonds"/>
    <property type="evidence" value="ECO:0007669"/>
    <property type="project" value="InterPro"/>
</dbReference>
<organism evidence="6 7">
    <name type="scientific">Ferranicluibacter rubi</name>
    <dbReference type="NCBI Taxonomy" id="2715133"/>
    <lineage>
        <taxon>Bacteria</taxon>
        <taxon>Pseudomonadati</taxon>
        <taxon>Pseudomonadota</taxon>
        <taxon>Alphaproteobacteria</taxon>
        <taxon>Hyphomicrobiales</taxon>
        <taxon>Rhizobiaceae</taxon>
        <taxon>Ferranicluibacter</taxon>
    </lineage>
</organism>
<dbReference type="GO" id="GO:0046872">
    <property type="term" value="F:metal ion binding"/>
    <property type="evidence" value="ECO:0007669"/>
    <property type="project" value="UniProtKB-KW"/>
</dbReference>
<dbReference type="RefSeq" id="WP_167127112.1">
    <property type="nucleotide sequence ID" value="NZ_JAANCM010000001.1"/>
</dbReference>
<comment type="caution">
    <text evidence="6">The sequence shown here is derived from an EMBL/GenBank/DDBJ whole genome shotgun (WGS) entry which is preliminary data.</text>
</comment>
<keyword evidence="2" id="KW-0479">Metal-binding</keyword>
<dbReference type="InterPro" id="IPR055438">
    <property type="entry name" value="AstE_AspA_cat"/>
</dbReference>
<name>A0AA44C928_9HYPH</name>
<evidence type="ECO:0000256" key="4">
    <source>
        <dbReference type="ARBA" id="ARBA00022833"/>
    </source>
</evidence>
<evidence type="ECO:0000256" key="2">
    <source>
        <dbReference type="ARBA" id="ARBA00022723"/>
    </source>
</evidence>
<dbReference type="AlphaFoldDB" id="A0AA44C928"/>
<keyword evidence="7" id="KW-1185">Reference proteome</keyword>
<dbReference type="PANTHER" id="PTHR37326:SF1">
    <property type="entry name" value="BLL3975 PROTEIN"/>
    <property type="match status" value="1"/>
</dbReference>
<proteinExistence type="predicted"/>
<dbReference type="EMBL" id="JAANCM010000001">
    <property type="protein sequence ID" value="NHT74585.1"/>
    <property type="molecule type" value="Genomic_DNA"/>
</dbReference>
<sequence>MEARVKQDVIVIPGDTPEVSWRVPVLEFSGAHAGSVPKVYIQAALHANELPGVATLHRLCARLRAADAAGAIRGDITIVPQANPIGAAQSHFGEIQGRFDLGSRGNYNRDFPLISASVRNDLLVDLDRFTAPERLKRELLYRALGADLVLDLHCDDESLPYAYIDSAFWPEASDLASALQVDAVFLSDGESSAFEEAVSYAWKQEQGGRGASLPGRLSVTVELRGRRDVGPDVAQRDADGLWAFLEARGVVNGGSPALQPYSGPAFALDTIEMIKAPVPGTILFHRDIGDRVEAGDLLAVLVPRPGFPEDDVEVRAPQAGLVVTRSSARFARRRDDLMKIGCAEITGAGRRAGTLED</sequence>
<feature type="domain" description="Succinylglutamate desuccinylase/Aspartoacylase catalytic" evidence="5">
    <location>
        <begin position="36"/>
        <end position="246"/>
    </location>
</feature>
<dbReference type="Pfam" id="PF24827">
    <property type="entry name" value="AstE_AspA_cat"/>
    <property type="match status" value="1"/>
</dbReference>
<evidence type="ECO:0000259" key="5">
    <source>
        <dbReference type="Pfam" id="PF24827"/>
    </source>
</evidence>
<dbReference type="InterPro" id="IPR053138">
    <property type="entry name" value="N-alpha-Ac-DABA_deacetylase"/>
</dbReference>
<protein>
    <submittedName>
        <fullName evidence="6">Succinylglutamate desuccinylase/aspartoacylase family protein</fullName>
    </submittedName>
</protein>
<keyword evidence="3" id="KW-0378">Hydrolase</keyword>
<gene>
    <name evidence="6" type="ORF">G8E10_02325</name>
</gene>
<evidence type="ECO:0000313" key="6">
    <source>
        <dbReference type="EMBL" id="NHT74585.1"/>
    </source>
</evidence>